<feature type="region of interest" description="Disordered" evidence="2">
    <location>
        <begin position="1"/>
        <end position="27"/>
    </location>
</feature>
<feature type="compositionally biased region" description="Basic and acidic residues" evidence="2">
    <location>
        <begin position="490"/>
        <end position="505"/>
    </location>
</feature>
<feature type="repeat" description="ANK" evidence="1">
    <location>
        <begin position="34"/>
        <end position="66"/>
    </location>
</feature>
<feature type="compositionally biased region" description="Low complexity" evidence="2">
    <location>
        <begin position="426"/>
        <end position="441"/>
    </location>
</feature>
<evidence type="ECO:0000256" key="1">
    <source>
        <dbReference type="PROSITE-ProRule" id="PRU00023"/>
    </source>
</evidence>
<evidence type="ECO:0000313" key="3">
    <source>
        <dbReference type="EMBL" id="KLT42742.1"/>
    </source>
</evidence>
<feature type="compositionally biased region" description="Low complexity" evidence="2">
    <location>
        <begin position="253"/>
        <end position="264"/>
    </location>
</feature>
<organism evidence="3 4">
    <name type="scientific">Cutaneotrichosporon oleaginosum</name>
    <dbReference type="NCBI Taxonomy" id="879819"/>
    <lineage>
        <taxon>Eukaryota</taxon>
        <taxon>Fungi</taxon>
        <taxon>Dikarya</taxon>
        <taxon>Basidiomycota</taxon>
        <taxon>Agaricomycotina</taxon>
        <taxon>Tremellomycetes</taxon>
        <taxon>Trichosporonales</taxon>
        <taxon>Trichosporonaceae</taxon>
        <taxon>Cutaneotrichosporon</taxon>
    </lineage>
</organism>
<dbReference type="Proteomes" id="UP000053611">
    <property type="component" value="Unassembled WGS sequence"/>
</dbReference>
<dbReference type="AlphaFoldDB" id="A0A0J0XNT0"/>
<keyword evidence="4" id="KW-1185">Reference proteome</keyword>
<dbReference type="SMART" id="SM00248">
    <property type="entry name" value="ANK"/>
    <property type="match status" value="1"/>
</dbReference>
<dbReference type="InterPro" id="IPR036770">
    <property type="entry name" value="Ankyrin_rpt-contain_sf"/>
</dbReference>
<feature type="compositionally biased region" description="Basic and acidic residues" evidence="2">
    <location>
        <begin position="899"/>
        <end position="911"/>
    </location>
</feature>
<dbReference type="PROSITE" id="PS50088">
    <property type="entry name" value="ANK_REPEAT"/>
    <property type="match status" value="1"/>
</dbReference>
<evidence type="ECO:0000313" key="4">
    <source>
        <dbReference type="Proteomes" id="UP000053611"/>
    </source>
</evidence>
<feature type="compositionally biased region" description="Polar residues" evidence="2">
    <location>
        <begin position="528"/>
        <end position="537"/>
    </location>
</feature>
<feature type="compositionally biased region" description="Low complexity" evidence="2">
    <location>
        <begin position="859"/>
        <end position="874"/>
    </location>
</feature>
<dbReference type="STRING" id="879819.A0A0J0XNT0"/>
<dbReference type="PROSITE" id="PS50297">
    <property type="entry name" value="ANK_REP_REGION"/>
    <property type="match status" value="1"/>
</dbReference>
<dbReference type="EMBL" id="KQ087202">
    <property type="protein sequence ID" value="KLT42742.1"/>
    <property type="molecule type" value="Genomic_DNA"/>
</dbReference>
<keyword evidence="1" id="KW-0040">ANK repeat</keyword>
<feature type="compositionally biased region" description="Basic and acidic residues" evidence="2">
    <location>
        <begin position="794"/>
        <end position="806"/>
    </location>
</feature>
<feature type="compositionally biased region" description="Polar residues" evidence="2">
    <location>
        <begin position="302"/>
        <end position="318"/>
    </location>
</feature>
<feature type="region of interest" description="Disordered" evidence="2">
    <location>
        <begin position="420"/>
        <end position="819"/>
    </location>
</feature>
<accession>A0A0J0XNT0</accession>
<feature type="region of interest" description="Disordered" evidence="2">
    <location>
        <begin position="1059"/>
        <end position="1115"/>
    </location>
</feature>
<sequence length="1155" mass="121816">MLIDRGADVNAPRLPRRYSDNGKRGNNVPAVGTVGSTPLHFAAANGHKAVVQILLGCGAVSDKLDKNGLTPEDLAEISGYNEIVHAIRLWSHVHERPGSSMSAVSEPDASARVHGADAGGINGAGTASETDVLVSRKGKERASSMVSVASEKARLFRSSLEMGFRGGRTSAPSPDDSSSTTRAASFLSDGTTTPSGRPELSLVPTPAVDVDGPNCALPSPSPISPASNSIVDDEGPSLPNGSGIKTPVPDQESPSNPTLSPSSSYNVLKSSRRPSLPSILEKAAHPGVAFRTAMRKTEKDSSPSITESDLTSPITPSSGIFGRGRNRTTETVQRTKSQKRALLKLFRRGQSPHSRSPSPPKRQEPSFPRPVPTEQLEESIARLKRASMDPEMMQMATDVLRLGDQLEAAASISAPVTKTRFFGDLPTSPSSRSMSSERPATSIPPPPASNERGWDSRRRNVGGVISPSPLANTWGEESDEDARKASVRRSVTEVVRKPISRDAPRRMPSLPAMPGSTAARRRSRVVPSGNSPPTDTSGELGGPSSDSASLGESDEVAGVSTTPATEPSPFEDKARLEDSEDEGDVTITAPPHALDIAPPSPTAGEGAMPVGNAVFNRNSTADTLLPPGSDGNLSHFRGGSVSSQLTDSISTPPSSRLMTPPGSGSNRVPPDTDLRSLGLLPDTPETNRTRQSSIKAATMAALGSGLPSERAGPSSLPSERLLASHVPERRSPLQRSASQRSSPTPTPPRGVPHRSASQRSSSQRSSSQRSTLDGPIHEGRPLRPPQRKISNHAEACDAREQDERDVLSIAQLPNSELSSRTLADQLAAYGESYALAEEFARVEGMSSVSSGSDRRSSQRHSAMSSGSTTSRSGTEVTHRGSSGFIPRAPPTVDSSVSRIYERRESAYRDRMSTLTTSSTMHGFHQRSMSATSRSRATSASDMWLTAGPSAAAAHPRRLTDPIGSSPKDLDSNPHISGPLPMVSDMTRSRKNSLSSRTSPMAVIKAGVPSSVSPRNSQHGTMLSSMPRRNGHLSRATSLSLSEGTPRYVGLAQARAFAAQSSSHKGTSSIMASRQPHIPSDSGEDEDEDELEPEPPFGLGDVSQWQHGLHKPGKWGQFKGHIKAGSVGAGQFKGVVGNAVGAVGGQIRGAAGHLRR</sequence>
<dbReference type="InterPro" id="IPR002110">
    <property type="entry name" value="Ankyrin_rpt"/>
</dbReference>
<reference evidence="3 4" key="1">
    <citation type="submission" date="2015-03" db="EMBL/GenBank/DDBJ databases">
        <title>Genomics and transcriptomics of the oil-accumulating basidiomycete yeast T. oleaginosus allow insights into substrate utilization and the diverse evolutionary trajectories of mating systems in fungi.</title>
        <authorList>
            <consortium name="DOE Joint Genome Institute"/>
            <person name="Kourist R."/>
            <person name="Kracht O."/>
            <person name="Bracharz F."/>
            <person name="Lipzen A."/>
            <person name="Nolan M."/>
            <person name="Ohm R."/>
            <person name="Grigoriev I."/>
            <person name="Sun S."/>
            <person name="Heitman J."/>
            <person name="Bruck T."/>
            <person name="Nowrousian M."/>
        </authorList>
    </citation>
    <scope>NUCLEOTIDE SEQUENCE [LARGE SCALE GENOMIC DNA]</scope>
    <source>
        <strain evidence="3 4">IBC0246</strain>
    </source>
</reference>
<feature type="compositionally biased region" description="Low complexity" evidence="2">
    <location>
        <begin position="734"/>
        <end position="743"/>
    </location>
</feature>
<feature type="compositionally biased region" description="Polar residues" evidence="2">
    <location>
        <begin position="684"/>
        <end position="695"/>
    </location>
</feature>
<dbReference type="Gene3D" id="1.25.40.20">
    <property type="entry name" value="Ankyrin repeat-containing domain"/>
    <property type="match status" value="1"/>
</dbReference>
<feature type="compositionally biased region" description="Basic residues" evidence="2">
    <location>
        <begin position="336"/>
        <end position="347"/>
    </location>
</feature>
<feature type="region of interest" description="Disordered" evidence="2">
    <location>
        <begin position="847"/>
        <end position="1037"/>
    </location>
</feature>
<dbReference type="OrthoDB" id="194358at2759"/>
<feature type="compositionally biased region" description="Low complexity" evidence="2">
    <location>
        <begin position="168"/>
        <end position="185"/>
    </location>
</feature>
<protein>
    <submittedName>
        <fullName evidence="3">Uncharacterized protein</fullName>
    </submittedName>
</protein>
<proteinExistence type="predicted"/>
<dbReference type="Pfam" id="PF12796">
    <property type="entry name" value="Ank_2"/>
    <property type="match status" value="1"/>
</dbReference>
<feature type="compositionally biased region" description="Low complexity" evidence="2">
    <location>
        <begin position="754"/>
        <end position="770"/>
    </location>
</feature>
<evidence type="ECO:0000256" key="2">
    <source>
        <dbReference type="SAM" id="MobiDB-lite"/>
    </source>
</evidence>
<dbReference type="GeneID" id="28988011"/>
<name>A0A0J0XNT0_9TREE</name>
<dbReference type="SUPFAM" id="SSF48403">
    <property type="entry name" value="Ankyrin repeat"/>
    <property type="match status" value="1"/>
</dbReference>
<feature type="compositionally biased region" description="Polar residues" evidence="2">
    <location>
        <begin position="1009"/>
        <end position="1023"/>
    </location>
</feature>
<feature type="region of interest" description="Disordered" evidence="2">
    <location>
        <begin position="163"/>
        <end position="376"/>
    </location>
</feature>
<feature type="compositionally biased region" description="Acidic residues" evidence="2">
    <location>
        <begin position="1081"/>
        <end position="1092"/>
    </location>
</feature>
<gene>
    <name evidence="3" type="ORF">CC85DRAFT_78356</name>
</gene>
<dbReference type="RefSeq" id="XP_018279233.1">
    <property type="nucleotide sequence ID" value="XM_018427408.1"/>
</dbReference>
<feature type="compositionally biased region" description="Polar residues" evidence="2">
    <location>
        <begin position="640"/>
        <end position="666"/>
    </location>
</feature>
<feature type="compositionally biased region" description="Low complexity" evidence="2">
    <location>
        <begin position="926"/>
        <end position="940"/>
    </location>
</feature>